<feature type="transmembrane region" description="Helical" evidence="7">
    <location>
        <begin position="261"/>
        <end position="283"/>
    </location>
</feature>
<proteinExistence type="predicted"/>
<feature type="region of interest" description="Disordered" evidence="6">
    <location>
        <begin position="48"/>
        <end position="84"/>
    </location>
</feature>
<feature type="compositionally biased region" description="Acidic residues" evidence="6">
    <location>
        <begin position="54"/>
        <end position="63"/>
    </location>
</feature>
<dbReference type="Pfam" id="PF07690">
    <property type="entry name" value="MFS_1"/>
    <property type="match status" value="1"/>
</dbReference>
<dbReference type="Proteomes" id="UP000799766">
    <property type="component" value="Unassembled WGS sequence"/>
</dbReference>
<dbReference type="EMBL" id="MU001676">
    <property type="protein sequence ID" value="KAF2459023.1"/>
    <property type="molecule type" value="Genomic_DNA"/>
</dbReference>
<name>A0A6A6P6F9_9PEZI</name>
<dbReference type="InterPro" id="IPR020846">
    <property type="entry name" value="MFS_dom"/>
</dbReference>
<feature type="domain" description="Major facilitator superfamily (MFS) profile" evidence="8">
    <location>
        <begin position="103"/>
        <end position="527"/>
    </location>
</feature>
<feature type="compositionally biased region" description="Low complexity" evidence="6">
    <location>
        <begin position="69"/>
        <end position="84"/>
    </location>
</feature>
<dbReference type="InterPro" id="IPR036259">
    <property type="entry name" value="MFS_trans_sf"/>
</dbReference>
<keyword evidence="4 7" id="KW-1133">Transmembrane helix</keyword>
<evidence type="ECO:0000256" key="2">
    <source>
        <dbReference type="ARBA" id="ARBA00022448"/>
    </source>
</evidence>
<sequence length="556" mass="62281">MEPDPGTPSTRDGSPAHTQSFEMRRLRVKAQGEEVNALTASRGEYRGRSLEGVELGDDDDDEEKERFLPPSRTPSESESSIQSFELYTPDEDRTVLRKLDWRLVPFMALLYMLSFLDRSNIGNARIAGLERDLNLSSYQYDWLLTAFYITYIVFEWMTLMYRLVPPHIYISLCVASWGLLASLQSLSISFGSLLFLRALLGISEAAFGPGVPFYLSFFFRRDELAFRTGLFISAAPLATSFASSLAWAITKWGEGGPLAPWRLLFLLEGFPSIFVAVVAWSFIPDGPDTASFFTSRQKIVAVQRLRKERELASAQDAEKEASSQRLNLKEIVGTLLDPKCYLTALMFFSCNVSFSSMPVFLPTIIREMGHSPITSQALSAPPYLVSFVVVLLSAYISDRLRSRSTVIVVHSILAATGYALIAFAGWQRWSNPVWRYIGIYPATAGFFSAITLIITWTINNQDSDSKRGTGMAMLNVIGQCGPLVGTRLYPDKDGPYYVPGMTVCAIFMLAVGILALGLRWVLVRKNRMSRGRRAWRMTDRGDELQSEVGGHFEFIL</sequence>
<evidence type="ECO:0000256" key="6">
    <source>
        <dbReference type="SAM" id="MobiDB-lite"/>
    </source>
</evidence>
<evidence type="ECO:0000313" key="9">
    <source>
        <dbReference type="EMBL" id="KAF2459023.1"/>
    </source>
</evidence>
<evidence type="ECO:0000313" key="10">
    <source>
        <dbReference type="Proteomes" id="UP000799766"/>
    </source>
</evidence>
<dbReference type="FunFam" id="1.20.1250.20:FF:000018">
    <property type="entry name" value="MFS transporter permease"/>
    <property type="match status" value="1"/>
</dbReference>
<organism evidence="9 10">
    <name type="scientific">Lineolata rhizophorae</name>
    <dbReference type="NCBI Taxonomy" id="578093"/>
    <lineage>
        <taxon>Eukaryota</taxon>
        <taxon>Fungi</taxon>
        <taxon>Dikarya</taxon>
        <taxon>Ascomycota</taxon>
        <taxon>Pezizomycotina</taxon>
        <taxon>Dothideomycetes</taxon>
        <taxon>Dothideomycetes incertae sedis</taxon>
        <taxon>Lineolatales</taxon>
        <taxon>Lineolataceae</taxon>
        <taxon>Lineolata</taxon>
    </lineage>
</organism>
<feature type="transmembrane region" description="Helical" evidence="7">
    <location>
        <begin position="229"/>
        <end position="249"/>
    </location>
</feature>
<dbReference type="PROSITE" id="PS50850">
    <property type="entry name" value="MFS"/>
    <property type="match status" value="1"/>
</dbReference>
<gene>
    <name evidence="9" type="ORF">BDY21DRAFT_339550</name>
</gene>
<dbReference type="AlphaFoldDB" id="A0A6A6P6F9"/>
<dbReference type="PANTHER" id="PTHR43791">
    <property type="entry name" value="PERMEASE-RELATED"/>
    <property type="match status" value="1"/>
</dbReference>
<keyword evidence="10" id="KW-1185">Reference proteome</keyword>
<feature type="transmembrane region" description="Helical" evidence="7">
    <location>
        <begin position="377"/>
        <end position="395"/>
    </location>
</feature>
<evidence type="ECO:0000256" key="3">
    <source>
        <dbReference type="ARBA" id="ARBA00022692"/>
    </source>
</evidence>
<dbReference type="GO" id="GO:0022857">
    <property type="term" value="F:transmembrane transporter activity"/>
    <property type="evidence" value="ECO:0007669"/>
    <property type="project" value="InterPro"/>
</dbReference>
<feature type="transmembrane region" description="Helical" evidence="7">
    <location>
        <begin position="341"/>
        <end position="365"/>
    </location>
</feature>
<dbReference type="GO" id="GO:0016020">
    <property type="term" value="C:membrane"/>
    <property type="evidence" value="ECO:0007669"/>
    <property type="project" value="UniProtKB-SubCell"/>
</dbReference>
<dbReference type="Gene3D" id="1.20.1250.20">
    <property type="entry name" value="MFS general substrate transporter like domains"/>
    <property type="match status" value="2"/>
</dbReference>
<dbReference type="InterPro" id="IPR011701">
    <property type="entry name" value="MFS"/>
</dbReference>
<evidence type="ECO:0000256" key="4">
    <source>
        <dbReference type="ARBA" id="ARBA00022989"/>
    </source>
</evidence>
<feature type="compositionally biased region" description="Polar residues" evidence="6">
    <location>
        <begin position="7"/>
        <end position="21"/>
    </location>
</feature>
<comment type="subcellular location">
    <subcellularLocation>
        <location evidence="1">Membrane</location>
        <topology evidence="1">Multi-pass membrane protein</topology>
    </subcellularLocation>
</comment>
<accession>A0A6A6P6F9</accession>
<dbReference type="SUPFAM" id="SSF103473">
    <property type="entry name" value="MFS general substrate transporter"/>
    <property type="match status" value="1"/>
</dbReference>
<keyword evidence="3 7" id="KW-0812">Transmembrane</keyword>
<keyword evidence="5 7" id="KW-0472">Membrane</keyword>
<protein>
    <submittedName>
        <fullName evidence="9">Major facilitator superfamily domain-containing protein</fullName>
    </submittedName>
</protein>
<evidence type="ECO:0000256" key="5">
    <source>
        <dbReference type="ARBA" id="ARBA00023136"/>
    </source>
</evidence>
<feature type="region of interest" description="Disordered" evidence="6">
    <location>
        <begin position="1"/>
        <end position="24"/>
    </location>
</feature>
<dbReference type="PANTHER" id="PTHR43791:SF27">
    <property type="entry name" value="TRANSPORTER, PUTATIVE (AFU_ORTHOLOGUE AFUA_2G15730)-RELATED"/>
    <property type="match status" value="1"/>
</dbReference>
<feature type="transmembrane region" description="Helical" evidence="7">
    <location>
        <begin position="438"/>
        <end position="458"/>
    </location>
</feature>
<evidence type="ECO:0000256" key="1">
    <source>
        <dbReference type="ARBA" id="ARBA00004141"/>
    </source>
</evidence>
<evidence type="ECO:0000256" key="7">
    <source>
        <dbReference type="SAM" id="Phobius"/>
    </source>
</evidence>
<reference evidence="9" key="1">
    <citation type="journal article" date="2020" name="Stud. Mycol.">
        <title>101 Dothideomycetes genomes: a test case for predicting lifestyles and emergence of pathogens.</title>
        <authorList>
            <person name="Haridas S."/>
            <person name="Albert R."/>
            <person name="Binder M."/>
            <person name="Bloem J."/>
            <person name="Labutti K."/>
            <person name="Salamov A."/>
            <person name="Andreopoulos B."/>
            <person name="Baker S."/>
            <person name="Barry K."/>
            <person name="Bills G."/>
            <person name="Bluhm B."/>
            <person name="Cannon C."/>
            <person name="Castanera R."/>
            <person name="Culley D."/>
            <person name="Daum C."/>
            <person name="Ezra D."/>
            <person name="Gonzalez J."/>
            <person name="Henrissat B."/>
            <person name="Kuo A."/>
            <person name="Liang C."/>
            <person name="Lipzen A."/>
            <person name="Lutzoni F."/>
            <person name="Magnuson J."/>
            <person name="Mondo S."/>
            <person name="Nolan M."/>
            <person name="Ohm R."/>
            <person name="Pangilinan J."/>
            <person name="Park H.-J."/>
            <person name="Ramirez L."/>
            <person name="Alfaro M."/>
            <person name="Sun H."/>
            <person name="Tritt A."/>
            <person name="Yoshinaga Y."/>
            <person name="Zwiers L.-H."/>
            <person name="Turgeon B."/>
            <person name="Goodwin S."/>
            <person name="Spatafora J."/>
            <person name="Crous P."/>
            <person name="Grigoriev I."/>
        </authorList>
    </citation>
    <scope>NUCLEOTIDE SEQUENCE</scope>
    <source>
        <strain evidence="9">ATCC 16933</strain>
    </source>
</reference>
<feature type="transmembrane region" description="Helical" evidence="7">
    <location>
        <begin position="407"/>
        <end position="426"/>
    </location>
</feature>
<feature type="transmembrane region" description="Helical" evidence="7">
    <location>
        <begin position="168"/>
        <end position="188"/>
    </location>
</feature>
<feature type="transmembrane region" description="Helical" evidence="7">
    <location>
        <begin position="142"/>
        <end position="161"/>
    </location>
</feature>
<feature type="transmembrane region" description="Helical" evidence="7">
    <location>
        <begin position="194"/>
        <end position="217"/>
    </location>
</feature>
<feature type="transmembrane region" description="Helical" evidence="7">
    <location>
        <begin position="496"/>
        <end position="522"/>
    </location>
</feature>
<dbReference type="FunFam" id="1.20.1250.20:FF:000013">
    <property type="entry name" value="MFS general substrate transporter"/>
    <property type="match status" value="1"/>
</dbReference>
<evidence type="ECO:0000259" key="8">
    <source>
        <dbReference type="PROSITE" id="PS50850"/>
    </source>
</evidence>
<keyword evidence="2" id="KW-0813">Transport</keyword>
<dbReference type="OrthoDB" id="2985014at2759"/>